<dbReference type="PROSITE" id="PS50853">
    <property type="entry name" value="FN3"/>
    <property type="match status" value="1"/>
</dbReference>
<evidence type="ECO:0000256" key="1">
    <source>
        <dbReference type="PROSITE-ProRule" id="PRU00023"/>
    </source>
</evidence>
<feature type="domain" description="Fibronectin type-III" evidence="3">
    <location>
        <begin position="29"/>
        <end position="126"/>
    </location>
</feature>
<evidence type="ECO:0000259" key="3">
    <source>
        <dbReference type="PROSITE" id="PS50853"/>
    </source>
</evidence>
<dbReference type="PRINTS" id="PR01415">
    <property type="entry name" value="ANKYRIN"/>
</dbReference>
<evidence type="ECO:0000313" key="5">
    <source>
        <dbReference type="Proteomes" id="UP001181693"/>
    </source>
</evidence>
<evidence type="ECO:0000313" key="4">
    <source>
        <dbReference type="EMBL" id="DBA14987.1"/>
    </source>
</evidence>
<dbReference type="PANTHER" id="PTHR24183">
    <property type="entry name" value="FIBRONECTIN TYPE 3 AND ANKYRIN REPEAT DOMAINS PROTEIN 1"/>
    <property type="match status" value="1"/>
</dbReference>
<dbReference type="Proteomes" id="UP001181693">
    <property type="component" value="Unassembled WGS sequence"/>
</dbReference>
<feature type="repeat" description="ANK" evidence="1">
    <location>
        <begin position="227"/>
        <end position="259"/>
    </location>
</feature>
<dbReference type="Gene3D" id="2.60.40.10">
    <property type="entry name" value="Immunoglobulins"/>
    <property type="match status" value="1"/>
</dbReference>
<dbReference type="PROSITE" id="PS50297">
    <property type="entry name" value="ANK_REP_REGION"/>
    <property type="match status" value="3"/>
</dbReference>
<dbReference type="GO" id="GO:0042981">
    <property type="term" value="P:regulation of apoptotic process"/>
    <property type="evidence" value="ECO:0007669"/>
    <property type="project" value="TreeGrafter"/>
</dbReference>
<dbReference type="SUPFAM" id="SSF48403">
    <property type="entry name" value="Ankyrin repeat"/>
    <property type="match status" value="1"/>
</dbReference>
<dbReference type="InterPro" id="IPR036116">
    <property type="entry name" value="FN3_sf"/>
</dbReference>
<dbReference type="Gene3D" id="1.25.40.20">
    <property type="entry name" value="Ankyrin repeat-containing domain"/>
    <property type="match status" value="1"/>
</dbReference>
<keyword evidence="1" id="KW-0040">ANK repeat</keyword>
<sequence length="360" mass="40094">MLLHGSQTNQHSAGTGSNMASTGKIAISRPDPPVIGKVNHHSIELYWDINNSYERSGPATKWFKFSIEEEDMKTHVYGTIYSGYSRRHVVEGLEYSTSYRFRLKVTAYNGEYAYSPLVSVSTTREPMNGEHLHRAVNMNDEEAVVTILQTGHVKVDIPDKLGFTPLMVASQKGYLRLVELLVERGADVHQTNGSGKNSVMLACFSGHLDVVKYLRKQGVSWESRDKCGCTAMHWAADGGHVKVIQWMINDGCEVDARDRRLHWTPLMRVSAVTGNTDIARCLIIAGAEVNAKDSNGKSPLMVAALNNHEDLVRLLIESGADCSITNEYGISITEMAKAFNRQNVALILEENKEERRLSVR</sequence>
<dbReference type="SMART" id="SM00248">
    <property type="entry name" value="ANK"/>
    <property type="match status" value="6"/>
</dbReference>
<comment type="caution">
    <text evidence="4">The sequence shown here is derived from an EMBL/GenBank/DDBJ whole genome shotgun (WGS) entry which is preliminary data.</text>
</comment>
<feature type="repeat" description="ANK" evidence="1">
    <location>
        <begin position="194"/>
        <end position="226"/>
    </location>
</feature>
<dbReference type="PROSITE" id="PS50088">
    <property type="entry name" value="ANK_REPEAT"/>
    <property type="match status" value="4"/>
</dbReference>
<feature type="repeat" description="ANK" evidence="1">
    <location>
        <begin position="295"/>
        <end position="327"/>
    </location>
</feature>
<dbReference type="Pfam" id="PF12796">
    <property type="entry name" value="Ank_2"/>
    <property type="match status" value="2"/>
</dbReference>
<dbReference type="EMBL" id="DYDO01000012">
    <property type="protein sequence ID" value="DBA14987.1"/>
    <property type="molecule type" value="Genomic_DNA"/>
</dbReference>
<reference evidence="4" key="1">
    <citation type="thesis" date="2020" institute="ProQuest LLC" country="789 East Eisenhower Parkway, Ann Arbor, MI, USA">
        <title>Comparative Genomics and Chromosome Evolution.</title>
        <authorList>
            <person name="Mudd A.B."/>
        </authorList>
    </citation>
    <scope>NUCLEOTIDE SEQUENCE</scope>
    <source>
        <strain evidence="4">1538</strain>
        <tissue evidence="4">Blood</tissue>
    </source>
</reference>
<gene>
    <name evidence="4" type="ORF">GDO54_004256</name>
</gene>
<dbReference type="Pfam" id="PF13637">
    <property type="entry name" value="Ank_4"/>
    <property type="match status" value="1"/>
</dbReference>
<keyword evidence="5" id="KW-1185">Reference proteome</keyword>
<protein>
    <recommendedName>
        <fullName evidence="3">Fibronectin type-III domain-containing protein</fullName>
    </recommendedName>
</protein>
<name>A0AAV2ZSM5_PYXAD</name>
<dbReference type="AlphaFoldDB" id="A0AAV2ZSM5"/>
<dbReference type="GO" id="GO:0005634">
    <property type="term" value="C:nucleus"/>
    <property type="evidence" value="ECO:0007669"/>
    <property type="project" value="TreeGrafter"/>
</dbReference>
<accession>A0AAV2ZSM5</accession>
<dbReference type="InterPro" id="IPR013783">
    <property type="entry name" value="Ig-like_fold"/>
</dbReference>
<feature type="region of interest" description="Disordered" evidence="2">
    <location>
        <begin position="1"/>
        <end position="24"/>
    </location>
</feature>
<proteinExistence type="predicted"/>
<dbReference type="PANTHER" id="PTHR24183:SF1">
    <property type="entry name" value="FIBRONECTIN TYPE 3 AND ANKYRIN REPEAT DOMAINS PROTEIN 1"/>
    <property type="match status" value="1"/>
</dbReference>
<feature type="repeat" description="ANK" evidence="1">
    <location>
        <begin position="161"/>
        <end position="193"/>
    </location>
</feature>
<organism evidence="4 5">
    <name type="scientific">Pyxicephalus adspersus</name>
    <name type="common">African bullfrog</name>
    <dbReference type="NCBI Taxonomy" id="30357"/>
    <lineage>
        <taxon>Eukaryota</taxon>
        <taxon>Metazoa</taxon>
        <taxon>Chordata</taxon>
        <taxon>Craniata</taxon>
        <taxon>Vertebrata</taxon>
        <taxon>Euteleostomi</taxon>
        <taxon>Amphibia</taxon>
        <taxon>Batrachia</taxon>
        <taxon>Anura</taxon>
        <taxon>Neobatrachia</taxon>
        <taxon>Ranoidea</taxon>
        <taxon>Pyxicephalidae</taxon>
        <taxon>Pyxicephalinae</taxon>
        <taxon>Pyxicephalus</taxon>
    </lineage>
</organism>
<dbReference type="CDD" id="cd00063">
    <property type="entry name" value="FN3"/>
    <property type="match status" value="1"/>
</dbReference>
<dbReference type="InterPro" id="IPR002110">
    <property type="entry name" value="Ankyrin_rpt"/>
</dbReference>
<feature type="compositionally biased region" description="Polar residues" evidence="2">
    <location>
        <begin position="1"/>
        <end position="21"/>
    </location>
</feature>
<dbReference type="InterPro" id="IPR003961">
    <property type="entry name" value="FN3_dom"/>
</dbReference>
<dbReference type="SUPFAM" id="SSF49265">
    <property type="entry name" value="Fibronectin type III"/>
    <property type="match status" value="1"/>
</dbReference>
<dbReference type="InterPro" id="IPR036770">
    <property type="entry name" value="Ankyrin_rpt-contain_sf"/>
</dbReference>
<evidence type="ECO:0000256" key="2">
    <source>
        <dbReference type="SAM" id="MobiDB-lite"/>
    </source>
</evidence>